<feature type="region of interest" description="Disordered" evidence="1">
    <location>
        <begin position="96"/>
        <end position="116"/>
    </location>
</feature>
<evidence type="ECO:0000313" key="3">
    <source>
        <dbReference type="Proteomes" id="UP001066276"/>
    </source>
</evidence>
<dbReference type="EMBL" id="JANPWB010000001">
    <property type="protein sequence ID" value="KAJ1213556.1"/>
    <property type="molecule type" value="Genomic_DNA"/>
</dbReference>
<keyword evidence="3" id="KW-1185">Reference proteome</keyword>
<protein>
    <submittedName>
        <fullName evidence="2">Uncharacterized protein</fullName>
    </submittedName>
</protein>
<organism evidence="2 3">
    <name type="scientific">Pleurodeles waltl</name>
    <name type="common">Iberian ribbed newt</name>
    <dbReference type="NCBI Taxonomy" id="8319"/>
    <lineage>
        <taxon>Eukaryota</taxon>
        <taxon>Metazoa</taxon>
        <taxon>Chordata</taxon>
        <taxon>Craniata</taxon>
        <taxon>Vertebrata</taxon>
        <taxon>Euteleostomi</taxon>
        <taxon>Amphibia</taxon>
        <taxon>Batrachia</taxon>
        <taxon>Caudata</taxon>
        <taxon>Salamandroidea</taxon>
        <taxon>Salamandridae</taxon>
        <taxon>Pleurodelinae</taxon>
        <taxon>Pleurodeles</taxon>
    </lineage>
</organism>
<comment type="caution">
    <text evidence="2">The sequence shown here is derived from an EMBL/GenBank/DDBJ whole genome shotgun (WGS) entry which is preliminary data.</text>
</comment>
<name>A0AAV7WLL5_PLEWA</name>
<reference evidence="2" key="1">
    <citation type="journal article" date="2022" name="bioRxiv">
        <title>Sequencing and chromosome-scale assembly of the giantPleurodeles waltlgenome.</title>
        <authorList>
            <person name="Brown T."/>
            <person name="Elewa A."/>
            <person name="Iarovenko S."/>
            <person name="Subramanian E."/>
            <person name="Araus A.J."/>
            <person name="Petzold A."/>
            <person name="Susuki M."/>
            <person name="Suzuki K.-i.T."/>
            <person name="Hayashi T."/>
            <person name="Toyoda A."/>
            <person name="Oliveira C."/>
            <person name="Osipova E."/>
            <person name="Leigh N.D."/>
            <person name="Simon A."/>
            <person name="Yun M.H."/>
        </authorList>
    </citation>
    <scope>NUCLEOTIDE SEQUENCE</scope>
    <source>
        <strain evidence="2">20211129_DDA</strain>
        <tissue evidence="2">Liver</tissue>
    </source>
</reference>
<accession>A0AAV7WLL5</accession>
<dbReference type="Proteomes" id="UP001066276">
    <property type="component" value="Chromosome 1_1"/>
</dbReference>
<gene>
    <name evidence="2" type="ORF">NDU88_001190</name>
</gene>
<dbReference type="AlphaFoldDB" id="A0AAV7WLL5"/>
<evidence type="ECO:0000256" key="1">
    <source>
        <dbReference type="SAM" id="MobiDB-lite"/>
    </source>
</evidence>
<proteinExistence type="predicted"/>
<sequence length="116" mass="12801">MPKTWERVSVSISASQARLHKKVVNTVLSPLRSADKCGLELRCAALGSAAHIVLPLASNQRTIRLKNRPPRSTYFSADPTMPDDLLSLMLPRTRESVLNEGHKKGKKATNIEEGLK</sequence>
<evidence type="ECO:0000313" key="2">
    <source>
        <dbReference type="EMBL" id="KAJ1213556.1"/>
    </source>
</evidence>